<evidence type="ECO:0000256" key="1">
    <source>
        <dbReference type="ARBA" id="ARBA00004496"/>
    </source>
</evidence>
<protein>
    <recommendedName>
        <fullName evidence="7 8">UDP-N-acetylmuramoylalanine--D-glutamate ligase</fullName>
        <ecNumber evidence="7 8">6.3.2.9</ecNumber>
    </recommendedName>
    <alternativeName>
        <fullName evidence="7">D-glutamic acid-adding enzyme</fullName>
    </alternativeName>
    <alternativeName>
        <fullName evidence="7">UDP-N-acetylmuramoyl-L-alanyl-D-glutamate synthetase</fullName>
    </alternativeName>
</protein>
<dbReference type="STRING" id="634113.AUT07_00546"/>
<dbReference type="HAMAP" id="MF_00639">
    <property type="entry name" value="MurD"/>
    <property type="match status" value="1"/>
</dbReference>
<comment type="subcellular location">
    <subcellularLocation>
        <location evidence="1 7 8">Cytoplasm</location>
    </subcellularLocation>
</comment>
<dbReference type="GO" id="GO:0071555">
    <property type="term" value="P:cell wall organization"/>
    <property type="evidence" value="ECO:0007669"/>
    <property type="project" value="UniProtKB-KW"/>
</dbReference>
<keyword evidence="5 7" id="KW-0547">Nucleotide-binding</keyword>
<dbReference type="Gene3D" id="3.90.190.20">
    <property type="entry name" value="Mur ligase, C-terminal domain"/>
    <property type="match status" value="1"/>
</dbReference>
<evidence type="ECO:0000313" key="11">
    <source>
        <dbReference type="EMBL" id="AMA65100.1"/>
    </source>
</evidence>
<keyword evidence="7 8" id="KW-0133">Cell shape</keyword>
<comment type="catalytic activity">
    <reaction evidence="7 8">
        <text>UDP-N-acetyl-alpha-D-muramoyl-L-alanine + D-glutamate + ATP = UDP-N-acetyl-alpha-D-muramoyl-L-alanyl-D-glutamate + ADP + phosphate + H(+)</text>
        <dbReference type="Rhea" id="RHEA:16429"/>
        <dbReference type="ChEBI" id="CHEBI:15378"/>
        <dbReference type="ChEBI" id="CHEBI:29986"/>
        <dbReference type="ChEBI" id="CHEBI:30616"/>
        <dbReference type="ChEBI" id="CHEBI:43474"/>
        <dbReference type="ChEBI" id="CHEBI:83898"/>
        <dbReference type="ChEBI" id="CHEBI:83900"/>
        <dbReference type="ChEBI" id="CHEBI:456216"/>
        <dbReference type="EC" id="6.3.2.9"/>
    </reaction>
</comment>
<dbReference type="InterPro" id="IPR013221">
    <property type="entry name" value="Mur_ligase_cen"/>
</dbReference>
<dbReference type="PANTHER" id="PTHR43692">
    <property type="entry name" value="UDP-N-ACETYLMURAMOYLALANINE--D-GLUTAMATE LIGASE"/>
    <property type="match status" value="1"/>
</dbReference>
<dbReference type="EMBL" id="CP013920">
    <property type="protein sequence ID" value="AMA65100.1"/>
    <property type="molecule type" value="Genomic_DNA"/>
</dbReference>
<feature type="domain" description="Mur ligase C-terminal" evidence="9">
    <location>
        <begin position="302"/>
        <end position="413"/>
    </location>
</feature>
<keyword evidence="7 8" id="KW-0132">Cell division</keyword>
<comment type="similarity">
    <text evidence="7">Belongs to the MurCDEF family.</text>
</comment>
<dbReference type="Pfam" id="PF02875">
    <property type="entry name" value="Mur_ligase_C"/>
    <property type="match status" value="1"/>
</dbReference>
<evidence type="ECO:0000256" key="2">
    <source>
        <dbReference type="ARBA" id="ARBA00004752"/>
    </source>
</evidence>
<feature type="binding site" evidence="7">
    <location>
        <begin position="114"/>
        <end position="120"/>
    </location>
    <ligand>
        <name>ATP</name>
        <dbReference type="ChEBI" id="CHEBI:30616"/>
    </ligand>
</feature>
<dbReference type="GO" id="GO:0009252">
    <property type="term" value="P:peptidoglycan biosynthetic process"/>
    <property type="evidence" value="ECO:0007669"/>
    <property type="project" value="UniProtKB-UniRule"/>
</dbReference>
<dbReference type="UniPathway" id="UPA00219"/>
<dbReference type="GO" id="GO:0051301">
    <property type="term" value="P:cell division"/>
    <property type="evidence" value="ECO:0007669"/>
    <property type="project" value="UniProtKB-KW"/>
</dbReference>
<dbReference type="Pfam" id="PF21799">
    <property type="entry name" value="MurD-like_N"/>
    <property type="match status" value="1"/>
</dbReference>
<comment type="pathway">
    <text evidence="2 7 8">Cell wall biogenesis; peptidoglycan biosynthesis.</text>
</comment>
<organism evidence="11 12">
    <name type="scientific">Candidatus Arsenophonus lipoptenae</name>
    <dbReference type="NCBI Taxonomy" id="634113"/>
    <lineage>
        <taxon>Bacteria</taxon>
        <taxon>Pseudomonadati</taxon>
        <taxon>Pseudomonadota</taxon>
        <taxon>Gammaproteobacteria</taxon>
        <taxon>Enterobacterales</taxon>
        <taxon>Morganellaceae</taxon>
        <taxon>Arsenophonus</taxon>
    </lineage>
</organism>
<dbReference type="Gene3D" id="3.40.1190.10">
    <property type="entry name" value="Mur-like, catalytic domain"/>
    <property type="match status" value="1"/>
</dbReference>
<dbReference type="OrthoDB" id="9809796at2"/>
<accession>A0A120HPX5</accession>
<keyword evidence="4 7" id="KW-0436">Ligase</keyword>
<dbReference type="RefSeq" id="WP_066284192.1">
    <property type="nucleotide sequence ID" value="NZ_CP013920.1"/>
</dbReference>
<evidence type="ECO:0000313" key="12">
    <source>
        <dbReference type="Proteomes" id="UP000069926"/>
    </source>
</evidence>
<dbReference type="SUPFAM" id="SSF53244">
    <property type="entry name" value="MurD-like peptide ligases, peptide-binding domain"/>
    <property type="match status" value="1"/>
</dbReference>
<name>A0A120HPX5_9GAMM</name>
<dbReference type="Gene3D" id="3.40.50.720">
    <property type="entry name" value="NAD(P)-binding Rossmann-like Domain"/>
    <property type="match status" value="1"/>
</dbReference>
<feature type="domain" description="Mur ligase central" evidence="10">
    <location>
        <begin position="112"/>
        <end position="280"/>
    </location>
</feature>
<dbReference type="SUPFAM" id="SSF51984">
    <property type="entry name" value="MurCD N-terminal domain"/>
    <property type="match status" value="1"/>
</dbReference>
<keyword evidence="7 8" id="KW-0961">Cell wall biogenesis/degradation</keyword>
<dbReference type="PATRIC" id="fig|634113.3.peg.513"/>
<keyword evidence="7 8" id="KW-0131">Cell cycle</keyword>
<gene>
    <name evidence="7 11" type="primary">murD</name>
    <name evidence="11" type="ORF">AUT07_00546</name>
</gene>
<dbReference type="NCBIfam" id="TIGR01087">
    <property type="entry name" value="murD"/>
    <property type="match status" value="1"/>
</dbReference>
<dbReference type="GO" id="GO:0005524">
    <property type="term" value="F:ATP binding"/>
    <property type="evidence" value="ECO:0007669"/>
    <property type="project" value="UniProtKB-UniRule"/>
</dbReference>
<comment type="function">
    <text evidence="7 8">Cell wall formation. Catalyzes the addition of glutamate to the nucleotide precursor UDP-N-acetylmuramoyl-L-alanine (UMA).</text>
</comment>
<evidence type="ECO:0000259" key="10">
    <source>
        <dbReference type="Pfam" id="PF08245"/>
    </source>
</evidence>
<dbReference type="GO" id="GO:0008360">
    <property type="term" value="P:regulation of cell shape"/>
    <property type="evidence" value="ECO:0007669"/>
    <property type="project" value="UniProtKB-KW"/>
</dbReference>
<keyword evidence="7 8" id="KW-0573">Peptidoglycan synthesis</keyword>
<dbReference type="InterPro" id="IPR036615">
    <property type="entry name" value="Mur_ligase_C_dom_sf"/>
</dbReference>
<evidence type="ECO:0000256" key="5">
    <source>
        <dbReference type="ARBA" id="ARBA00022741"/>
    </source>
</evidence>
<dbReference type="InterPro" id="IPR005762">
    <property type="entry name" value="MurD"/>
</dbReference>
<evidence type="ECO:0000259" key="9">
    <source>
        <dbReference type="Pfam" id="PF02875"/>
    </source>
</evidence>
<keyword evidence="12" id="KW-1185">Reference proteome</keyword>
<dbReference type="EC" id="6.3.2.9" evidence="7 8"/>
<dbReference type="SUPFAM" id="SSF53623">
    <property type="entry name" value="MurD-like peptide ligases, catalytic domain"/>
    <property type="match status" value="1"/>
</dbReference>
<dbReference type="GO" id="GO:0005737">
    <property type="term" value="C:cytoplasm"/>
    <property type="evidence" value="ECO:0007669"/>
    <property type="project" value="UniProtKB-SubCell"/>
</dbReference>
<evidence type="ECO:0000256" key="8">
    <source>
        <dbReference type="RuleBase" id="RU003664"/>
    </source>
</evidence>
<sequence length="438" mass="48917">MVIYYNKKIVIVGLGKTGLSCVNFFLSHKIIPFVMDTRKIPPGKYELPSKVMYHYGSWNLEWLTTADLIVISPGISLIAPDPELKVAIDKGIEIVGDIELFCREVKKPIIAITGSNGKSTVTSLVAEMAKKANFKVAVGGNIGIPVLTLLKNDYDLYVLELSSFQLETIFSLKAEVATILNITEDHMDRYPQGFEQYRMMKLRIYNDAKVCIVNKQDPTIWPLNGFDERCISFDINDGDYQLNTFSKELEILGQSIIDTDKLRLIGQHNHLNAVVALALADAVNIPRKASIAALTQYIGLPHRFQIVHQHLGIKWINDSKSTNVGSTIAALKSLEISGMIYLLLGGDGKSIDFSSLKSYISAKNIQLFCFGRDRNQLAKLKENSFILNTMEECLHVIVTKLKAGDVVLLSPACASLDQFYNFEDRGEQFIKLAKELCD</sequence>
<dbReference type="Pfam" id="PF08245">
    <property type="entry name" value="Mur_ligase_M"/>
    <property type="match status" value="1"/>
</dbReference>
<evidence type="ECO:0000256" key="6">
    <source>
        <dbReference type="ARBA" id="ARBA00022840"/>
    </source>
</evidence>
<dbReference type="InterPro" id="IPR036565">
    <property type="entry name" value="Mur-like_cat_sf"/>
</dbReference>
<dbReference type="AlphaFoldDB" id="A0A120HPX5"/>
<dbReference type="GO" id="GO:0008764">
    <property type="term" value="F:UDP-N-acetylmuramoylalanine-D-glutamate ligase activity"/>
    <property type="evidence" value="ECO:0007669"/>
    <property type="project" value="UniProtKB-UniRule"/>
</dbReference>
<dbReference type="PANTHER" id="PTHR43692:SF1">
    <property type="entry name" value="UDP-N-ACETYLMURAMOYLALANINE--D-GLUTAMATE LIGASE"/>
    <property type="match status" value="1"/>
</dbReference>
<dbReference type="KEGG" id="asy:AUT07_00546"/>
<evidence type="ECO:0000256" key="7">
    <source>
        <dbReference type="HAMAP-Rule" id="MF_00639"/>
    </source>
</evidence>
<dbReference type="Proteomes" id="UP000069926">
    <property type="component" value="Chromosome"/>
</dbReference>
<evidence type="ECO:0000256" key="3">
    <source>
        <dbReference type="ARBA" id="ARBA00022490"/>
    </source>
</evidence>
<keyword evidence="3 7" id="KW-0963">Cytoplasm</keyword>
<reference evidence="11 12" key="1">
    <citation type="submission" date="2016-01" db="EMBL/GenBank/DDBJ databases">
        <title>Genome sequence of Ca. Arsenophonus lipopteni, the exclusive symbiont of a blood sucking fly Lipoptena cervi (Diptera: Hippoboscidae).</title>
        <authorList>
            <person name="Novakova E."/>
            <person name="Hypsa V."/>
            <person name="Nguyen P."/>
            <person name="Husnik F."/>
            <person name="Darby A.C."/>
        </authorList>
    </citation>
    <scope>NUCLEOTIDE SEQUENCE [LARGE SCALE GENOMIC DNA]</scope>
    <source>
        <strain evidence="11 12">CB</strain>
    </source>
</reference>
<keyword evidence="6 7" id="KW-0067">ATP-binding</keyword>
<proteinExistence type="inferred from homology"/>
<dbReference type="InterPro" id="IPR004101">
    <property type="entry name" value="Mur_ligase_C"/>
</dbReference>
<evidence type="ECO:0000256" key="4">
    <source>
        <dbReference type="ARBA" id="ARBA00022598"/>
    </source>
</evidence>